<feature type="region of interest" description="Disordered" evidence="17">
    <location>
        <begin position="978"/>
        <end position="1015"/>
    </location>
</feature>
<comment type="catalytic activity">
    <reaction evidence="16">
        <text>GTP + AH2 + S-adenosyl-L-methionine = (8S)-3',8-cyclo-7,8-dihydroguanosine 5'-triphosphate + 5'-deoxyadenosine + L-methionine + A + H(+)</text>
        <dbReference type="Rhea" id="RHEA:49576"/>
        <dbReference type="ChEBI" id="CHEBI:13193"/>
        <dbReference type="ChEBI" id="CHEBI:15378"/>
        <dbReference type="ChEBI" id="CHEBI:17319"/>
        <dbReference type="ChEBI" id="CHEBI:17499"/>
        <dbReference type="ChEBI" id="CHEBI:37565"/>
        <dbReference type="ChEBI" id="CHEBI:57844"/>
        <dbReference type="ChEBI" id="CHEBI:59789"/>
        <dbReference type="ChEBI" id="CHEBI:131766"/>
        <dbReference type="EC" id="4.1.99.22"/>
    </reaction>
</comment>
<dbReference type="SUPFAM" id="SSF102114">
    <property type="entry name" value="Radical SAM enzymes"/>
    <property type="match status" value="1"/>
</dbReference>
<evidence type="ECO:0000313" key="19">
    <source>
        <dbReference type="EMBL" id="OSS48555.1"/>
    </source>
</evidence>
<dbReference type="SMART" id="SM00729">
    <property type="entry name" value="Elp3"/>
    <property type="match status" value="1"/>
</dbReference>
<feature type="region of interest" description="Disordered" evidence="17">
    <location>
        <begin position="889"/>
        <end position="924"/>
    </location>
</feature>
<feature type="compositionally biased region" description="Pro residues" evidence="17">
    <location>
        <begin position="980"/>
        <end position="990"/>
    </location>
</feature>
<evidence type="ECO:0000259" key="18">
    <source>
        <dbReference type="PROSITE" id="PS51918"/>
    </source>
</evidence>
<dbReference type="SFLD" id="SFLDG01067">
    <property type="entry name" value="SPASM/twitch_domain_containing"/>
    <property type="match status" value="1"/>
</dbReference>
<feature type="compositionally biased region" description="Basic and acidic residues" evidence="17">
    <location>
        <begin position="708"/>
        <end position="718"/>
    </location>
</feature>
<keyword evidence="14" id="KW-0501">Molybdenum cofactor biosynthesis</keyword>
<dbReference type="CDD" id="cd01335">
    <property type="entry name" value="Radical_SAM"/>
    <property type="match status" value="1"/>
</dbReference>
<evidence type="ECO:0000256" key="6">
    <source>
        <dbReference type="ARBA" id="ARBA00022485"/>
    </source>
</evidence>
<keyword evidence="7" id="KW-0949">S-adenosyl-L-methionine</keyword>
<dbReference type="Pfam" id="PF06463">
    <property type="entry name" value="Mob_synth_C"/>
    <property type="match status" value="1"/>
</dbReference>
<dbReference type="GO" id="GO:0061798">
    <property type="term" value="F:GTP 3',8'-cyclase activity"/>
    <property type="evidence" value="ECO:0007669"/>
    <property type="project" value="UniProtKB-EC"/>
</dbReference>
<evidence type="ECO:0000256" key="4">
    <source>
        <dbReference type="ARBA" id="ARBA00008484"/>
    </source>
</evidence>
<evidence type="ECO:0000256" key="1">
    <source>
        <dbReference type="ARBA" id="ARBA00001637"/>
    </source>
</evidence>
<evidence type="ECO:0000256" key="11">
    <source>
        <dbReference type="ARBA" id="ARBA00023014"/>
    </source>
</evidence>
<gene>
    <name evidence="19" type="ORF">B5807_06996</name>
</gene>
<dbReference type="InterPro" id="IPR013785">
    <property type="entry name" value="Aldolase_TIM"/>
</dbReference>
<dbReference type="NCBIfam" id="TIGR02666">
    <property type="entry name" value="moaA"/>
    <property type="match status" value="1"/>
</dbReference>
<comment type="catalytic activity">
    <reaction evidence="1">
        <text>(8S)-3',8-cyclo-7,8-dihydroguanosine 5'-triphosphate = cyclic pyranopterin phosphate + diphosphate</text>
        <dbReference type="Rhea" id="RHEA:49580"/>
        <dbReference type="ChEBI" id="CHEBI:33019"/>
        <dbReference type="ChEBI" id="CHEBI:59648"/>
        <dbReference type="ChEBI" id="CHEBI:131766"/>
        <dbReference type="EC" id="4.6.1.17"/>
    </reaction>
</comment>
<dbReference type="CDD" id="cd21117">
    <property type="entry name" value="Twitch_MoaA"/>
    <property type="match status" value="1"/>
</dbReference>
<dbReference type="EMBL" id="KZ107845">
    <property type="protein sequence ID" value="OSS48555.1"/>
    <property type="molecule type" value="Genomic_DNA"/>
</dbReference>
<dbReference type="GO" id="GO:0006777">
    <property type="term" value="P:Mo-molybdopterin cofactor biosynthetic process"/>
    <property type="evidence" value="ECO:0007669"/>
    <property type="project" value="UniProtKB-KW"/>
</dbReference>
<keyword evidence="20" id="KW-1185">Reference proteome</keyword>
<dbReference type="InterPro" id="IPR006638">
    <property type="entry name" value="Elp3/MiaA/NifB-like_rSAM"/>
</dbReference>
<dbReference type="SUPFAM" id="SSF55040">
    <property type="entry name" value="Molybdenum cofactor biosynthesis protein C, MoaC"/>
    <property type="match status" value="1"/>
</dbReference>
<dbReference type="InterPro" id="IPR036522">
    <property type="entry name" value="MoaC_sf"/>
</dbReference>
<evidence type="ECO:0000256" key="10">
    <source>
        <dbReference type="ARBA" id="ARBA00023004"/>
    </source>
</evidence>
<keyword evidence="6" id="KW-0004">4Fe-4S</keyword>
<feature type="compositionally biased region" description="Basic and acidic residues" evidence="17">
    <location>
        <begin position="1226"/>
        <end position="1236"/>
    </location>
</feature>
<accession>A0A1Y2LXC1</accession>
<feature type="compositionally biased region" description="Basic and acidic residues" evidence="17">
    <location>
        <begin position="914"/>
        <end position="924"/>
    </location>
</feature>
<dbReference type="InterPro" id="IPR050105">
    <property type="entry name" value="MoCo_biosynth_MoaA/MoaC"/>
</dbReference>
<dbReference type="SFLD" id="SFLDG01383">
    <property type="entry name" value="cyclic_pyranopterin_phosphate"/>
    <property type="match status" value="1"/>
</dbReference>
<dbReference type="GO" id="GO:0046872">
    <property type="term" value="F:metal ion binding"/>
    <property type="evidence" value="ECO:0007669"/>
    <property type="project" value="UniProtKB-KW"/>
</dbReference>
<comment type="cofactor">
    <cofactor evidence="2">
        <name>[4Fe-4S] cluster</name>
        <dbReference type="ChEBI" id="CHEBI:49883"/>
    </cofactor>
</comment>
<dbReference type="Gene3D" id="3.30.70.640">
    <property type="entry name" value="Molybdopterin cofactor biosynthesis C (MoaC) domain"/>
    <property type="match status" value="1"/>
</dbReference>
<evidence type="ECO:0000256" key="9">
    <source>
        <dbReference type="ARBA" id="ARBA00022741"/>
    </source>
</evidence>
<dbReference type="SFLD" id="SFLDG01386">
    <property type="entry name" value="main_SPASM_domain-containing"/>
    <property type="match status" value="1"/>
</dbReference>
<evidence type="ECO:0000256" key="2">
    <source>
        <dbReference type="ARBA" id="ARBA00001966"/>
    </source>
</evidence>
<evidence type="ECO:0000256" key="13">
    <source>
        <dbReference type="ARBA" id="ARBA00023134"/>
    </source>
</evidence>
<feature type="region of interest" description="Disordered" evidence="17">
    <location>
        <begin position="1207"/>
        <end position="1236"/>
    </location>
</feature>
<proteinExistence type="inferred from homology"/>
<dbReference type="InterPro" id="IPR047594">
    <property type="entry name" value="MoaC_bact/euk"/>
</dbReference>
<protein>
    <recommendedName>
        <fullName evidence="18">Radical SAM core domain-containing protein</fullName>
    </recommendedName>
</protein>
<reference evidence="19 20" key="1">
    <citation type="journal article" date="2017" name="Genome Announc.">
        <title>Genome sequence of the saprophytic ascomycete Epicoccum nigrum ICMP 19927 strain isolated from New Zealand.</title>
        <authorList>
            <person name="Fokin M."/>
            <person name="Fleetwood D."/>
            <person name="Weir B.S."/>
            <person name="Villas-Boas S.G."/>
        </authorList>
    </citation>
    <scope>NUCLEOTIDE SEQUENCE [LARGE SCALE GENOMIC DNA]</scope>
    <source>
        <strain evidence="19 20">ICMP 19927</strain>
    </source>
</reference>
<dbReference type="InterPro" id="IPR040064">
    <property type="entry name" value="MoaA-like"/>
</dbReference>
<dbReference type="Pfam" id="PF01967">
    <property type="entry name" value="MoaC"/>
    <property type="match status" value="1"/>
</dbReference>
<dbReference type="PANTHER" id="PTHR22960:SF0">
    <property type="entry name" value="MOLYBDENUM COFACTOR BIOSYNTHESIS PROTEIN 1"/>
    <property type="match status" value="1"/>
</dbReference>
<evidence type="ECO:0000256" key="5">
    <source>
        <dbReference type="ARBA" id="ARBA00009862"/>
    </source>
</evidence>
<dbReference type="InterPro" id="IPR013483">
    <property type="entry name" value="MoaA"/>
</dbReference>
<keyword evidence="11" id="KW-0411">Iron-sulfur</keyword>
<feature type="compositionally biased region" description="Basic and acidic residues" evidence="17">
    <location>
        <begin position="728"/>
        <end position="740"/>
    </location>
</feature>
<evidence type="ECO:0000256" key="3">
    <source>
        <dbReference type="ARBA" id="ARBA00005046"/>
    </source>
</evidence>
<dbReference type="GO" id="GO:0051539">
    <property type="term" value="F:4 iron, 4 sulfur cluster binding"/>
    <property type="evidence" value="ECO:0007669"/>
    <property type="project" value="UniProtKB-KW"/>
</dbReference>
<evidence type="ECO:0000256" key="15">
    <source>
        <dbReference type="ARBA" id="ARBA00023239"/>
    </source>
</evidence>
<dbReference type="InParanoid" id="A0A1Y2LXC1"/>
<dbReference type="InterPro" id="IPR007197">
    <property type="entry name" value="rSAM"/>
</dbReference>
<dbReference type="CDD" id="cd01420">
    <property type="entry name" value="MoaC_PE"/>
    <property type="match status" value="1"/>
</dbReference>
<keyword evidence="8" id="KW-0479">Metal-binding</keyword>
<dbReference type="Proteomes" id="UP000193240">
    <property type="component" value="Unassembled WGS sequence"/>
</dbReference>
<evidence type="ECO:0000256" key="8">
    <source>
        <dbReference type="ARBA" id="ARBA00022723"/>
    </source>
</evidence>
<dbReference type="GO" id="GO:0061799">
    <property type="term" value="F:cyclic pyranopterin monophosphate synthase activity"/>
    <property type="evidence" value="ECO:0007669"/>
    <property type="project" value="UniProtKB-EC"/>
</dbReference>
<feature type="compositionally biased region" description="Pro residues" evidence="17">
    <location>
        <begin position="1101"/>
        <end position="1115"/>
    </location>
</feature>
<feature type="compositionally biased region" description="Basic and acidic residues" evidence="17">
    <location>
        <begin position="1088"/>
        <end position="1099"/>
    </location>
</feature>
<keyword evidence="9" id="KW-0547">Nucleotide-binding</keyword>
<dbReference type="PROSITE" id="PS01305">
    <property type="entry name" value="MOAA_NIFB_PQQE"/>
    <property type="match status" value="1"/>
</dbReference>
<keyword evidence="15" id="KW-0456">Lyase</keyword>
<dbReference type="SFLD" id="SFLDS00029">
    <property type="entry name" value="Radical_SAM"/>
    <property type="match status" value="1"/>
</dbReference>
<dbReference type="Gene3D" id="3.20.20.70">
    <property type="entry name" value="Aldolase class I"/>
    <property type="match status" value="1"/>
</dbReference>
<comment type="similarity">
    <text evidence="4">In the C-terminal section; belongs to the MoaC family.</text>
</comment>
<dbReference type="InterPro" id="IPR002820">
    <property type="entry name" value="Mopterin_CF_biosynth-C_dom"/>
</dbReference>
<name>A0A1Y2LXC1_EPING</name>
<dbReference type="Pfam" id="PF04055">
    <property type="entry name" value="Radical_SAM"/>
    <property type="match status" value="1"/>
</dbReference>
<keyword evidence="10" id="KW-0408">Iron</keyword>
<keyword evidence="12" id="KW-0496">Mitochondrion</keyword>
<dbReference type="PROSITE" id="PS51918">
    <property type="entry name" value="RADICAL_SAM"/>
    <property type="match status" value="1"/>
</dbReference>
<evidence type="ECO:0000256" key="16">
    <source>
        <dbReference type="ARBA" id="ARBA00048697"/>
    </source>
</evidence>
<evidence type="ECO:0000256" key="12">
    <source>
        <dbReference type="ARBA" id="ARBA00023128"/>
    </source>
</evidence>
<dbReference type="InterPro" id="IPR058240">
    <property type="entry name" value="rSAM_sf"/>
</dbReference>
<dbReference type="UniPathway" id="UPA00344"/>
<dbReference type="InterPro" id="IPR010505">
    <property type="entry name" value="MoaA_twitch"/>
</dbReference>
<keyword evidence="13" id="KW-0342">GTP-binding</keyword>
<feature type="region of interest" description="Disordered" evidence="17">
    <location>
        <begin position="704"/>
        <end position="740"/>
    </location>
</feature>
<comment type="pathway">
    <text evidence="3">Cofactor biosynthesis; molybdopterin biosynthesis.</text>
</comment>
<evidence type="ECO:0000256" key="14">
    <source>
        <dbReference type="ARBA" id="ARBA00023150"/>
    </source>
</evidence>
<evidence type="ECO:0000313" key="20">
    <source>
        <dbReference type="Proteomes" id="UP000193240"/>
    </source>
</evidence>
<feature type="region of interest" description="Disordered" evidence="17">
    <location>
        <begin position="549"/>
        <end position="572"/>
    </location>
</feature>
<dbReference type="InterPro" id="IPR000385">
    <property type="entry name" value="MoaA_NifB_PqqE_Fe-S-bd_CS"/>
</dbReference>
<evidence type="ECO:0000256" key="7">
    <source>
        <dbReference type="ARBA" id="ARBA00022691"/>
    </source>
</evidence>
<feature type="domain" description="Radical SAM core" evidence="18">
    <location>
        <begin position="89"/>
        <end position="310"/>
    </location>
</feature>
<sequence>MAPMVRLGFRPGPSALRPAAAAARGECTRWPSMRALQSRGIATGPALRETNVELPGSVPPVQTPSRQAARERIQAIEKAKPFSEFLTDKFQRQHDYLRISITERCNLRCLYCMPEEGIPLSPPATMLTTPEIFYLSSLFVSQGVTKIRLTGGEPTVRRDIIPLMQQIGSLRPKGLRELALTTNGISLHRKLDAMVEAGLTGVNLSLDTLDPFQFQIMTRRKGFDAVMKSIDRVLEMNKLGANIKLKVNCVVMRGLNEREIIPFVEMGREKDIEVRFIEYMPFGGNKWSENKMISFQEMVDTIRTKYPGLERIPGHKNDTSKTFQVPGFVGKVGFITSMTNDFCSTCNRLRITSDGNLKVCLHGNDEVSLRDLLRQDNNNEPIDEAAFERIKQTEIDRASGLLNDATALGWGPRERELLSVIGQAVKRKAEKHADMGDLANMQNRPMILIGNQHVRGSSESNRGPNHWRIAQTASSILASNAHLNPLLTTTSSSVRCFSTASPFRVKNEMSDLHDPVEDKINASIEKKYQESLGRHRAEAAAARVEARIQRRREKAETASEPALSPSTSPERQAIQKTALIRDLRTQFTPTVEEPAAQAAPAALEGLSLEALNARLADLRAKLAEAEAISWKELFEETARSFSVKDLPNYSNMKPDWRGQIAKEFDQKRIASLKQVRSDQKAHFQETKQLTESVVALGDFIKQQQQQHVKSDTKSRMESKAGTGAPTKDGARSVEDAEDNRRRLEAIQSRRAELLRRKDAIAVKMAQLTAPTTSSPPPAKKWGDQLRLFVPKGKKIVIDRFLTVNFDAPDYELAWQVQAMRVRLRKFTPPLDALPLPVKMSNEQQLRTWLKVLVARYQDKTGVKAGILDAEGGQWEELSLEEAQRMAVQENESTWRERGSTGPSGQMTMAQRKQQVRERRAAEEELRRARRERQVARRRAYAKDLEKLYLEHGAYPAAIRRAEQRLRAKAAERAAWLLKVPPSPSPSPLPSLPDSQPPIRVVLARSPGTPTESSGLRNEYLHAGQRGSSPSPPPPAESTELRLKGNLSKLHPSTSRKLVRGYSTSSSSRSPSPSPDDQDDQDDLNAQLKAKEAKTRDRDPSSPSPSPSPQPQPLPSHLPHLTRTGTAHMVPITHKPYSTRTAVAVGSVFFSNSTPLQLITSNALKKGDVLSVSRIAGIMAAKKCPDLVPLCHPIALTHVGVEVRTFSPLSSSSSSSSAAGADGPEGEGSRDGDRDDLGHGGVRIECTVACTGATGVEMEALTAVMGAALSVVDMCKAVDKFQRIGGVRVVLKEGGKSGVWREEGWASWQTQDGE</sequence>
<dbReference type="PANTHER" id="PTHR22960">
    <property type="entry name" value="MOLYBDOPTERIN COFACTOR SYNTHESIS PROTEIN A"/>
    <property type="match status" value="1"/>
</dbReference>
<evidence type="ECO:0000256" key="17">
    <source>
        <dbReference type="SAM" id="MobiDB-lite"/>
    </source>
</evidence>
<dbReference type="OMA" id="NESTWRE"/>
<feature type="region of interest" description="Disordered" evidence="17">
    <location>
        <begin position="1045"/>
        <end position="1121"/>
    </location>
</feature>
<comment type="similarity">
    <text evidence="5">In the N-terminal section; belongs to the radical SAM superfamily. MoaA family.</text>
</comment>
<dbReference type="GO" id="GO:0005525">
    <property type="term" value="F:GTP binding"/>
    <property type="evidence" value="ECO:0007669"/>
    <property type="project" value="UniProtKB-KW"/>
</dbReference>
<dbReference type="STRING" id="105696.A0A1Y2LXC1"/>
<organism evidence="19 20">
    <name type="scientific">Epicoccum nigrum</name>
    <name type="common">Soil fungus</name>
    <name type="synonym">Epicoccum purpurascens</name>
    <dbReference type="NCBI Taxonomy" id="105696"/>
    <lineage>
        <taxon>Eukaryota</taxon>
        <taxon>Fungi</taxon>
        <taxon>Dikarya</taxon>
        <taxon>Ascomycota</taxon>
        <taxon>Pezizomycotina</taxon>
        <taxon>Dothideomycetes</taxon>
        <taxon>Pleosporomycetidae</taxon>
        <taxon>Pleosporales</taxon>
        <taxon>Pleosporineae</taxon>
        <taxon>Didymellaceae</taxon>
        <taxon>Epicoccum</taxon>
    </lineage>
</organism>